<feature type="domain" description="PPC" evidence="1">
    <location>
        <begin position="7"/>
        <end position="164"/>
    </location>
</feature>
<dbReference type="OrthoDB" id="8231696at2"/>
<dbReference type="EMBL" id="VFRP01000035">
    <property type="protein sequence ID" value="TPE47108.1"/>
    <property type="molecule type" value="Genomic_DNA"/>
</dbReference>
<evidence type="ECO:0000259" key="1">
    <source>
        <dbReference type="PROSITE" id="PS51742"/>
    </source>
</evidence>
<dbReference type="InterPro" id="IPR005175">
    <property type="entry name" value="PPC_dom"/>
</dbReference>
<dbReference type="GO" id="GO:0003677">
    <property type="term" value="F:DNA binding"/>
    <property type="evidence" value="ECO:0007669"/>
    <property type="project" value="UniProtKB-KW"/>
</dbReference>
<dbReference type="PROSITE" id="PS51742">
    <property type="entry name" value="PPC"/>
    <property type="match status" value="1"/>
</dbReference>
<dbReference type="Pfam" id="PF03479">
    <property type="entry name" value="PCC"/>
    <property type="match status" value="1"/>
</dbReference>
<dbReference type="CDD" id="cd11378">
    <property type="entry name" value="DUF296"/>
    <property type="match status" value="1"/>
</dbReference>
<keyword evidence="3" id="KW-1185">Reference proteome</keyword>
<name>A0A501WCI9_9RHOB</name>
<dbReference type="PANTHER" id="PTHR34988">
    <property type="entry name" value="PROTEIN, PUTATIVE-RELATED"/>
    <property type="match status" value="1"/>
</dbReference>
<reference evidence="2 3" key="1">
    <citation type="submission" date="2019-06" db="EMBL/GenBank/DDBJ databases">
        <title>A novel bacterium of genus Amaricoccus, isolated from marine sediment.</title>
        <authorList>
            <person name="Huang H."/>
            <person name="Mo K."/>
            <person name="Hu Y."/>
        </authorList>
    </citation>
    <scope>NUCLEOTIDE SEQUENCE [LARGE SCALE GENOMIC DNA]</scope>
    <source>
        <strain evidence="2 3">HB172011</strain>
    </source>
</reference>
<accession>A0A501WCI9</accession>
<proteinExistence type="predicted"/>
<sequence>MSYSVKGKLAELIYVRLDKGEDLLQAIKDAAVEHDIKTGAVLDITGSVTKARVQKFPGKTNDAAVRIEVVEIDGPLEMTGHGIIGMTEGSGGIGEYKDGEPYVHVHVVVTSADYTICGHLMPGTFIRSHLEKSHFTIILAKTEGVSLTAAFEQTPDGKGRIYHDLKSA</sequence>
<dbReference type="SUPFAM" id="SSF117856">
    <property type="entry name" value="AF0104/ALDC/Ptd012-like"/>
    <property type="match status" value="1"/>
</dbReference>
<keyword evidence="2" id="KW-0238">DNA-binding</keyword>
<dbReference type="AlphaFoldDB" id="A0A501WCI9"/>
<dbReference type="Gene3D" id="3.30.1330.80">
    <property type="entry name" value="Hypothetical protein, similar to alpha- acetolactate decarboxylase, domain 2"/>
    <property type="match status" value="1"/>
</dbReference>
<protein>
    <submittedName>
        <fullName evidence="2">DNA-binding protein</fullName>
    </submittedName>
</protein>
<evidence type="ECO:0000313" key="3">
    <source>
        <dbReference type="Proteomes" id="UP000319255"/>
    </source>
</evidence>
<comment type="caution">
    <text evidence="2">The sequence shown here is derived from an EMBL/GenBank/DDBJ whole genome shotgun (WGS) entry which is preliminary data.</text>
</comment>
<dbReference type="PANTHER" id="PTHR34988:SF1">
    <property type="entry name" value="DNA-BINDING PROTEIN"/>
    <property type="match status" value="1"/>
</dbReference>
<dbReference type="Proteomes" id="UP000319255">
    <property type="component" value="Unassembled WGS sequence"/>
</dbReference>
<gene>
    <name evidence="2" type="ORF">FJM51_20700</name>
</gene>
<organism evidence="2 3">
    <name type="scientific">Amaricoccus solimangrovi</name>
    <dbReference type="NCBI Taxonomy" id="2589815"/>
    <lineage>
        <taxon>Bacteria</taxon>
        <taxon>Pseudomonadati</taxon>
        <taxon>Pseudomonadota</taxon>
        <taxon>Alphaproteobacteria</taxon>
        <taxon>Rhodobacterales</taxon>
        <taxon>Paracoccaceae</taxon>
        <taxon>Amaricoccus</taxon>
    </lineage>
</organism>
<evidence type="ECO:0000313" key="2">
    <source>
        <dbReference type="EMBL" id="TPE47108.1"/>
    </source>
</evidence>
<dbReference type="RefSeq" id="WP_140456031.1">
    <property type="nucleotide sequence ID" value="NZ_VFRP01000035.1"/>
</dbReference>